<gene>
    <name evidence="1" type="ORF">Sradi_5783800</name>
</gene>
<protein>
    <submittedName>
        <fullName evidence="1">Uncharacterized protein</fullName>
    </submittedName>
</protein>
<name>A0AAW2KMY8_SESRA</name>
<dbReference type="AlphaFoldDB" id="A0AAW2KMY8"/>
<proteinExistence type="predicted"/>
<reference evidence="1" key="2">
    <citation type="journal article" date="2024" name="Plant">
        <title>Genomic evolution and insights into agronomic trait innovations of Sesamum species.</title>
        <authorList>
            <person name="Miao H."/>
            <person name="Wang L."/>
            <person name="Qu L."/>
            <person name="Liu H."/>
            <person name="Sun Y."/>
            <person name="Le M."/>
            <person name="Wang Q."/>
            <person name="Wei S."/>
            <person name="Zheng Y."/>
            <person name="Lin W."/>
            <person name="Duan Y."/>
            <person name="Cao H."/>
            <person name="Xiong S."/>
            <person name="Wang X."/>
            <person name="Wei L."/>
            <person name="Li C."/>
            <person name="Ma Q."/>
            <person name="Ju M."/>
            <person name="Zhao R."/>
            <person name="Li G."/>
            <person name="Mu C."/>
            <person name="Tian Q."/>
            <person name="Mei H."/>
            <person name="Zhang T."/>
            <person name="Gao T."/>
            <person name="Zhang H."/>
        </authorList>
    </citation>
    <scope>NUCLEOTIDE SEQUENCE</scope>
    <source>
        <strain evidence="1">G02</strain>
    </source>
</reference>
<reference evidence="1" key="1">
    <citation type="submission" date="2020-06" db="EMBL/GenBank/DDBJ databases">
        <authorList>
            <person name="Li T."/>
            <person name="Hu X."/>
            <person name="Zhang T."/>
            <person name="Song X."/>
            <person name="Zhang H."/>
            <person name="Dai N."/>
            <person name="Sheng W."/>
            <person name="Hou X."/>
            <person name="Wei L."/>
        </authorList>
    </citation>
    <scope>NUCLEOTIDE SEQUENCE</scope>
    <source>
        <strain evidence="1">G02</strain>
        <tissue evidence="1">Leaf</tissue>
    </source>
</reference>
<evidence type="ECO:0000313" key="1">
    <source>
        <dbReference type="EMBL" id="KAL0308415.1"/>
    </source>
</evidence>
<sequence>MVILPPICFASQSSQFIKVSGVAHNQAMVIEQFVDVFLDANATEYMPRIGQECVERRRNAVGVEKLDNEAMLANAKLENGNGMVITGSKVGKPLSVDANEKFAVKTRAVNTANPGYPLMDVSSFFRNSNLDEFAMKIDRVKIWKTWQWG</sequence>
<dbReference type="EMBL" id="JACGWJ010000027">
    <property type="protein sequence ID" value="KAL0308415.1"/>
    <property type="molecule type" value="Genomic_DNA"/>
</dbReference>
<organism evidence="1">
    <name type="scientific">Sesamum radiatum</name>
    <name type="common">Black benniseed</name>
    <dbReference type="NCBI Taxonomy" id="300843"/>
    <lineage>
        <taxon>Eukaryota</taxon>
        <taxon>Viridiplantae</taxon>
        <taxon>Streptophyta</taxon>
        <taxon>Embryophyta</taxon>
        <taxon>Tracheophyta</taxon>
        <taxon>Spermatophyta</taxon>
        <taxon>Magnoliopsida</taxon>
        <taxon>eudicotyledons</taxon>
        <taxon>Gunneridae</taxon>
        <taxon>Pentapetalae</taxon>
        <taxon>asterids</taxon>
        <taxon>lamiids</taxon>
        <taxon>Lamiales</taxon>
        <taxon>Pedaliaceae</taxon>
        <taxon>Sesamum</taxon>
    </lineage>
</organism>
<comment type="caution">
    <text evidence="1">The sequence shown here is derived from an EMBL/GenBank/DDBJ whole genome shotgun (WGS) entry which is preliminary data.</text>
</comment>
<accession>A0AAW2KMY8</accession>